<reference evidence="1 2" key="1">
    <citation type="journal article" date="2022" name="Hortic Res">
        <title>A haplotype resolved chromosomal level avocado genome allows analysis of novel avocado genes.</title>
        <authorList>
            <person name="Nath O."/>
            <person name="Fletcher S.J."/>
            <person name="Hayward A."/>
            <person name="Shaw L.M."/>
            <person name="Masouleh A.K."/>
            <person name="Furtado A."/>
            <person name="Henry R.J."/>
            <person name="Mitter N."/>
        </authorList>
    </citation>
    <scope>NUCLEOTIDE SEQUENCE [LARGE SCALE GENOMIC DNA]</scope>
    <source>
        <strain evidence="2">cv. Hass</strain>
    </source>
</reference>
<dbReference type="Proteomes" id="UP001234297">
    <property type="component" value="Chromosome 10"/>
</dbReference>
<evidence type="ECO:0000313" key="2">
    <source>
        <dbReference type="Proteomes" id="UP001234297"/>
    </source>
</evidence>
<protein>
    <submittedName>
        <fullName evidence="1">Uncharacterized protein</fullName>
    </submittedName>
</protein>
<sequence length="276" mass="31490">MGGMLSKKPHDPNQQLPVTTADAARTNETDLTDISFTAGFRSLSLDSVIKITCLPLETNEEAMKMMIESKEHAWKDKNLTQALQKYFTITSNLLLWRTKKEEASTLERYILESQSLEQRLRAYYTKITGRKKMTYFLLQLVASIFAMIPLIGPLYVTLYVANNYVNTKRSILLSSGFLVIGVIGNGGLWFWKRKRNALGVQEELIGPLLMSMVFRNKDLTMQNPDFNALEVRLRSDRNLILQKLGEQKESTSSPEFTIRSDVLAADYSSSDRTSYY</sequence>
<dbReference type="EMBL" id="CM056818">
    <property type="protein sequence ID" value="KAJ8623267.1"/>
    <property type="molecule type" value="Genomic_DNA"/>
</dbReference>
<evidence type="ECO:0000313" key="1">
    <source>
        <dbReference type="EMBL" id="KAJ8623267.1"/>
    </source>
</evidence>
<keyword evidence="2" id="KW-1185">Reference proteome</keyword>
<accession>A0ACC2KR88</accession>
<gene>
    <name evidence="1" type="ORF">MRB53_031796</name>
</gene>
<comment type="caution">
    <text evidence="1">The sequence shown here is derived from an EMBL/GenBank/DDBJ whole genome shotgun (WGS) entry which is preliminary data.</text>
</comment>
<organism evidence="1 2">
    <name type="scientific">Persea americana</name>
    <name type="common">Avocado</name>
    <dbReference type="NCBI Taxonomy" id="3435"/>
    <lineage>
        <taxon>Eukaryota</taxon>
        <taxon>Viridiplantae</taxon>
        <taxon>Streptophyta</taxon>
        <taxon>Embryophyta</taxon>
        <taxon>Tracheophyta</taxon>
        <taxon>Spermatophyta</taxon>
        <taxon>Magnoliopsida</taxon>
        <taxon>Magnoliidae</taxon>
        <taxon>Laurales</taxon>
        <taxon>Lauraceae</taxon>
        <taxon>Persea</taxon>
    </lineage>
</organism>
<name>A0ACC2KR88_PERAE</name>
<proteinExistence type="predicted"/>